<dbReference type="GO" id="GO:1904262">
    <property type="term" value="P:negative regulation of TORC1 signaling"/>
    <property type="evidence" value="ECO:0007669"/>
    <property type="project" value="TreeGrafter"/>
</dbReference>
<feature type="compositionally biased region" description="Basic and acidic residues" evidence="1">
    <location>
        <begin position="628"/>
        <end position="669"/>
    </location>
</feature>
<feature type="compositionally biased region" description="Acidic residues" evidence="1">
    <location>
        <begin position="374"/>
        <end position="388"/>
    </location>
</feature>
<dbReference type="GO" id="GO:0007015">
    <property type="term" value="P:actin filament organization"/>
    <property type="evidence" value="ECO:0007669"/>
    <property type="project" value="InterPro"/>
</dbReference>
<feature type="compositionally biased region" description="Basic and acidic residues" evidence="1">
    <location>
        <begin position="703"/>
        <end position="716"/>
    </location>
</feature>
<feature type="compositionally biased region" description="Basic residues" evidence="1">
    <location>
        <begin position="506"/>
        <end position="515"/>
    </location>
</feature>
<feature type="compositionally biased region" description="Basic and acidic residues" evidence="1">
    <location>
        <begin position="766"/>
        <end position="817"/>
    </location>
</feature>
<feature type="compositionally biased region" description="Basic and acidic residues" evidence="1">
    <location>
        <begin position="678"/>
        <end position="695"/>
    </location>
</feature>
<dbReference type="PANTHER" id="PTHR15435:SF2">
    <property type="entry name" value="KICSTOR COMPLEX PROTEIN KAPTIN"/>
    <property type="match status" value="1"/>
</dbReference>
<feature type="compositionally biased region" description="Polar residues" evidence="1">
    <location>
        <begin position="466"/>
        <end position="476"/>
    </location>
</feature>
<evidence type="ECO:0000256" key="1">
    <source>
        <dbReference type="SAM" id="MobiDB-lite"/>
    </source>
</evidence>
<feature type="region of interest" description="Disordered" evidence="1">
    <location>
        <begin position="466"/>
        <end position="545"/>
    </location>
</feature>
<gene>
    <name evidence="2" type="ORF">BGZ70_007034</name>
</gene>
<feature type="region of interest" description="Disordered" evidence="1">
    <location>
        <begin position="345"/>
        <end position="388"/>
    </location>
</feature>
<accession>A0A9P6J719</accession>
<dbReference type="InterPro" id="IPR029982">
    <property type="entry name" value="Kptn"/>
</dbReference>
<feature type="compositionally biased region" description="Basic and acidic residues" evidence="1">
    <location>
        <begin position="830"/>
        <end position="850"/>
    </location>
</feature>
<dbReference type="EMBL" id="JAAAHY010000418">
    <property type="protein sequence ID" value="KAF9964017.1"/>
    <property type="molecule type" value="Genomic_DNA"/>
</dbReference>
<feature type="compositionally biased region" description="Basic and acidic residues" evidence="1">
    <location>
        <begin position="747"/>
        <end position="756"/>
    </location>
</feature>
<dbReference type="GO" id="GO:0015629">
    <property type="term" value="C:actin cytoskeleton"/>
    <property type="evidence" value="ECO:0007669"/>
    <property type="project" value="InterPro"/>
</dbReference>
<evidence type="ECO:0000313" key="3">
    <source>
        <dbReference type="Proteomes" id="UP000738359"/>
    </source>
</evidence>
<dbReference type="OrthoDB" id="10267127at2759"/>
<dbReference type="AlphaFoldDB" id="A0A9P6J719"/>
<evidence type="ECO:0000313" key="2">
    <source>
        <dbReference type="EMBL" id="KAF9964017.1"/>
    </source>
</evidence>
<feature type="compositionally biased region" description="Acidic residues" evidence="1">
    <location>
        <begin position="735"/>
        <end position="746"/>
    </location>
</feature>
<keyword evidence="3" id="KW-1185">Reference proteome</keyword>
<protein>
    <submittedName>
        <fullName evidence="2">Uncharacterized protein</fullName>
    </submittedName>
</protein>
<sequence length="850" mass="95337">MDETPPHVHSQACEDSCPVQDIYTEAGYFHFSKGARTNLYGLAVLKELGTTASSLSTGSQPTAATVPSNIGSSIFSDTGELAYGHLPGRYVLVAAGSSIKCFLGLQYSFDIPLGLSSGFSDEAGNTTAETPVPGNDGSVATAPAPNQEIVSIDAFERKDERGCQLVVIVSIAKQAEDTSQFELRCYGANTFGSTIRELLLQLPDTTDIQTIPLSWAPTKITHAPVEEDPFDMAILVGGSDSCVHLFVQDRHSETSKGLIEERSIESYLPVLASFVYCEYCVLSLVIKDYSTYRIVAAGTQNGTLNVGIIPRDPKTFQLQRDRARSYTVVLFAPITTLTVYTSRVQTERSARKSKRPNPASGEDSAEHEGNDAPGDVDVDEKEEEDEEEGIHLLVTCAIEQAWVYSDINKHGLGRRSDLAECSYHDSILAAHVMDADWDGRNEIMTGTYGRQLMVFKEIPPGQDPFSLSSYAANNTPGDLMGGRGSRNYGHDPYPPTHPHQPYPHPNHPHHSHHPQHSQQQHPQHPRQRHEHIPVPGTNSATNHHNGRALQCSMTWNRRFASPIYGISSADLNDDGLEELVITTLNGVSFFLPDPIAAKQRLLRAVTRMQEIEEMKLTLEKLRQENEELKEARRVKEEKEKQLVKEKEARELEEKEKQARELEEKERKEQEDEAIEGEGPERKDQESRQREEHEVTETANSESALDRAEGLEKAQSKEDDDNDGVEERVVEPLKNEDEEQVEVENEDEQRSEKGDEKEEKEEEEERKEDGNEAEKQQSEENNKEAEKQPSEGENEKEAEKEELTQKDDEVKEILLKQEQEEEEDEEEEERPEEKRVVGEKQSDDGVDTGRE</sequence>
<feature type="compositionally biased region" description="Acidic residues" evidence="1">
    <location>
        <begin position="818"/>
        <end position="829"/>
    </location>
</feature>
<dbReference type="GO" id="GO:0051015">
    <property type="term" value="F:actin filament binding"/>
    <property type="evidence" value="ECO:0007669"/>
    <property type="project" value="TreeGrafter"/>
</dbReference>
<feature type="compositionally biased region" description="Pro residues" evidence="1">
    <location>
        <begin position="492"/>
        <end position="505"/>
    </location>
</feature>
<feature type="region of interest" description="Disordered" evidence="1">
    <location>
        <begin position="122"/>
        <end position="142"/>
    </location>
</feature>
<comment type="caution">
    <text evidence="2">The sequence shown here is derived from an EMBL/GenBank/DDBJ whole genome shotgun (WGS) entry which is preliminary data.</text>
</comment>
<reference evidence="2" key="1">
    <citation type="journal article" date="2020" name="Fungal Divers.">
        <title>Resolving the Mortierellaceae phylogeny through synthesis of multi-gene phylogenetics and phylogenomics.</title>
        <authorList>
            <person name="Vandepol N."/>
            <person name="Liber J."/>
            <person name="Desiro A."/>
            <person name="Na H."/>
            <person name="Kennedy M."/>
            <person name="Barry K."/>
            <person name="Grigoriev I.V."/>
            <person name="Miller A.N."/>
            <person name="O'Donnell K."/>
            <person name="Stajich J.E."/>
            <person name="Bonito G."/>
        </authorList>
    </citation>
    <scope>NUCLEOTIDE SEQUENCE</scope>
    <source>
        <strain evidence="2">CK1249</strain>
    </source>
</reference>
<feature type="region of interest" description="Disordered" evidence="1">
    <location>
        <begin position="628"/>
        <end position="850"/>
    </location>
</feature>
<dbReference type="GO" id="GO:0034198">
    <property type="term" value="P:cellular response to amino acid starvation"/>
    <property type="evidence" value="ECO:0007669"/>
    <property type="project" value="TreeGrafter"/>
</dbReference>
<feature type="compositionally biased region" description="Basic and acidic residues" evidence="1">
    <location>
        <begin position="724"/>
        <end position="734"/>
    </location>
</feature>
<organism evidence="2 3">
    <name type="scientific">Mortierella alpina</name>
    <name type="common">Oleaginous fungus</name>
    <name type="synonym">Mortierella renispora</name>
    <dbReference type="NCBI Taxonomy" id="64518"/>
    <lineage>
        <taxon>Eukaryota</taxon>
        <taxon>Fungi</taxon>
        <taxon>Fungi incertae sedis</taxon>
        <taxon>Mucoromycota</taxon>
        <taxon>Mortierellomycotina</taxon>
        <taxon>Mortierellomycetes</taxon>
        <taxon>Mortierellales</taxon>
        <taxon>Mortierellaceae</taxon>
        <taxon>Mortierella</taxon>
    </lineage>
</organism>
<proteinExistence type="predicted"/>
<dbReference type="Proteomes" id="UP000738359">
    <property type="component" value="Unassembled WGS sequence"/>
</dbReference>
<dbReference type="PANTHER" id="PTHR15435">
    <property type="entry name" value="KICSTOR COMPLEX PROTEIN KAPTIN"/>
    <property type="match status" value="1"/>
</dbReference>
<name>A0A9P6J719_MORAP</name>